<keyword evidence="3" id="KW-1185">Reference proteome</keyword>
<keyword evidence="1" id="KW-0472">Membrane</keyword>
<accession>A0AA40AVF5</accession>
<keyword evidence="1" id="KW-1133">Transmembrane helix</keyword>
<gene>
    <name evidence="2" type="ORF">B0T26DRAFT_228832</name>
</gene>
<reference evidence="2" key="1">
    <citation type="submission" date="2023-06" db="EMBL/GenBank/DDBJ databases">
        <title>Genome-scale phylogeny and comparative genomics of the fungal order Sordariales.</title>
        <authorList>
            <consortium name="Lawrence Berkeley National Laboratory"/>
            <person name="Hensen N."/>
            <person name="Bonometti L."/>
            <person name="Westerberg I."/>
            <person name="Brannstrom I.O."/>
            <person name="Guillou S."/>
            <person name="Cros-Aarteil S."/>
            <person name="Calhoun S."/>
            <person name="Haridas S."/>
            <person name="Kuo A."/>
            <person name="Mondo S."/>
            <person name="Pangilinan J."/>
            <person name="Riley R."/>
            <person name="LaButti K."/>
            <person name="Andreopoulos B."/>
            <person name="Lipzen A."/>
            <person name="Chen C."/>
            <person name="Yanf M."/>
            <person name="Daum C."/>
            <person name="Ng V."/>
            <person name="Clum A."/>
            <person name="Steindorff A."/>
            <person name="Ohm R."/>
            <person name="Martin F."/>
            <person name="Silar P."/>
            <person name="Natvig D."/>
            <person name="Lalanne C."/>
            <person name="Gautier V."/>
            <person name="Ament-velasquez S.L."/>
            <person name="Kruys A."/>
            <person name="Hutchinson M.I."/>
            <person name="Powell A.J."/>
            <person name="Barry K."/>
            <person name="Miller A.N."/>
            <person name="Grigoriev I.V."/>
            <person name="Debuchy R."/>
            <person name="Gladieux P."/>
            <person name="Thoren M.H."/>
            <person name="Johannesson H."/>
        </authorList>
    </citation>
    <scope>NUCLEOTIDE SEQUENCE</scope>
    <source>
        <strain evidence="2">SMH2392-1A</strain>
    </source>
</reference>
<organism evidence="2 3">
    <name type="scientific">Lasiosphaeria miniovina</name>
    <dbReference type="NCBI Taxonomy" id="1954250"/>
    <lineage>
        <taxon>Eukaryota</taxon>
        <taxon>Fungi</taxon>
        <taxon>Dikarya</taxon>
        <taxon>Ascomycota</taxon>
        <taxon>Pezizomycotina</taxon>
        <taxon>Sordariomycetes</taxon>
        <taxon>Sordariomycetidae</taxon>
        <taxon>Sordariales</taxon>
        <taxon>Lasiosphaeriaceae</taxon>
        <taxon>Lasiosphaeria</taxon>
    </lineage>
</organism>
<dbReference type="RefSeq" id="XP_060298602.1">
    <property type="nucleotide sequence ID" value="XM_060433883.1"/>
</dbReference>
<evidence type="ECO:0000313" key="3">
    <source>
        <dbReference type="Proteomes" id="UP001172101"/>
    </source>
</evidence>
<dbReference type="Proteomes" id="UP001172101">
    <property type="component" value="Unassembled WGS sequence"/>
</dbReference>
<keyword evidence="1" id="KW-0812">Transmembrane</keyword>
<proteinExistence type="predicted"/>
<feature type="transmembrane region" description="Helical" evidence="1">
    <location>
        <begin position="39"/>
        <end position="58"/>
    </location>
</feature>
<name>A0AA40AVF5_9PEZI</name>
<dbReference type="AlphaFoldDB" id="A0AA40AVF5"/>
<protein>
    <submittedName>
        <fullName evidence="2">Uncharacterized protein</fullName>
    </submittedName>
</protein>
<dbReference type="GeneID" id="85317153"/>
<sequence>MLVWIPVARNFDCFLSSVSLDACFFLTGLVLCDNYMQGAFLVYFFVLFLKFWLAWWMITVEQSEKKVSQRKLASQFYFKCSSRLQNALIKREEFASAITVFL</sequence>
<dbReference type="EMBL" id="JAUIRO010000003">
    <property type="protein sequence ID" value="KAK0722678.1"/>
    <property type="molecule type" value="Genomic_DNA"/>
</dbReference>
<comment type="caution">
    <text evidence="2">The sequence shown here is derived from an EMBL/GenBank/DDBJ whole genome shotgun (WGS) entry which is preliminary data.</text>
</comment>
<evidence type="ECO:0000256" key="1">
    <source>
        <dbReference type="SAM" id="Phobius"/>
    </source>
</evidence>
<feature type="transmembrane region" description="Helical" evidence="1">
    <location>
        <begin position="14"/>
        <end position="32"/>
    </location>
</feature>
<evidence type="ECO:0000313" key="2">
    <source>
        <dbReference type="EMBL" id="KAK0722678.1"/>
    </source>
</evidence>